<dbReference type="Proteomes" id="UP000433577">
    <property type="component" value="Chromosome 2"/>
</dbReference>
<sequence>MAHFDVFNGDADGICALHQLRLARPREATLVTGAKRDIALVERVPAQAGDSLTVLDISFDVNRKALAALLAKDVTVEYFDHHHVGDLPMSRNLVAHIDTTAQVCTSVLVDRHLAGRHRPWAIAAAWGDNLPDTARALAQQAGIGETQLEQLRELGESINYNAYGDCVDDLVIAPADLYARIQPYADPFAFVAAEPVVAQLARCRHDDLELAQTITPMLALQYGSVCVLPDEPWARRVRGVFANLLANEEPTRAHAVLSVNADGNYAVSVRAPLRKPQGADEVCRAFPGGNGRVGAAGIDCLDAKRIDAFVTAFARVFGRAKV</sequence>
<dbReference type="EMBL" id="CP046914">
    <property type="protein sequence ID" value="QGZ63265.1"/>
    <property type="molecule type" value="Genomic_DNA"/>
</dbReference>
<protein>
    <submittedName>
        <fullName evidence="1">Acetyltransferase</fullName>
    </submittedName>
</protein>
<keyword evidence="1" id="KW-0808">Transferase</keyword>
<gene>
    <name evidence="1" type="ORF">FAZ98_15790</name>
</gene>
<organism evidence="1 2">
    <name type="scientific">Paraburkholderia acidisoli</name>
    <dbReference type="NCBI Taxonomy" id="2571748"/>
    <lineage>
        <taxon>Bacteria</taxon>
        <taxon>Pseudomonadati</taxon>
        <taxon>Pseudomonadota</taxon>
        <taxon>Betaproteobacteria</taxon>
        <taxon>Burkholderiales</taxon>
        <taxon>Burkholderiaceae</taxon>
        <taxon>Paraburkholderia</taxon>
    </lineage>
</organism>
<dbReference type="AlphaFoldDB" id="A0A7Z2GKQ3"/>
<proteinExistence type="predicted"/>
<dbReference type="OrthoDB" id="5429547at2"/>
<dbReference type="RefSeq" id="WP_158952258.1">
    <property type="nucleotide sequence ID" value="NZ_CP046914.1"/>
</dbReference>
<dbReference type="InterPro" id="IPR038763">
    <property type="entry name" value="DHH_sf"/>
</dbReference>
<dbReference type="GO" id="GO:0016740">
    <property type="term" value="F:transferase activity"/>
    <property type="evidence" value="ECO:0007669"/>
    <property type="project" value="UniProtKB-KW"/>
</dbReference>
<accession>A0A7Z2GKQ3</accession>
<dbReference type="KEGG" id="pacs:FAZ98_15790"/>
<reference evidence="1 2" key="1">
    <citation type="submission" date="2019-12" db="EMBL/GenBank/DDBJ databases">
        <title>Paraburkholderia acidiphila 7Q-K02 sp. nov and Paraburkholderia acidisoli DHF22 sp. nov., two strains isolated from forest soil.</title>
        <authorList>
            <person name="Gao Z."/>
            <person name="Qiu L."/>
        </authorList>
    </citation>
    <scope>NUCLEOTIDE SEQUENCE [LARGE SCALE GENOMIC DNA]</scope>
    <source>
        <strain evidence="1 2">DHF22</strain>
    </source>
</reference>
<name>A0A7Z2GKQ3_9BURK</name>
<evidence type="ECO:0000313" key="1">
    <source>
        <dbReference type="EMBL" id="QGZ63265.1"/>
    </source>
</evidence>
<evidence type="ECO:0000313" key="2">
    <source>
        <dbReference type="Proteomes" id="UP000433577"/>
    </source>
</evidence>
<dbReference type="SUPFAM" id="SSF64182">
    <property type="entry name" value="DHH phosphoesterases"/>
    <property type="match status" value="1"/>
</dbReference>
<keyword evidence="2" id="KW-1185">Reference proteome</keyword>